<dbReference type="Proteomes" id="UP000002195">
    <property type="component" value="Unassembled WGS sequence"/>
</dbReference>
<dbReference type="dictyBase" id="DDB_G0284285"/>
<organism evidence="1 2">
    <name type="scientific">Dictyostelium discoideum</name>
    <name type="common">Social amoeba</name>
    <dbReference type="NCBI Taxonomy" id="44689"/>
    <lineage>
        <taxon>Eukaryota</taxon>
        <taxon>Amoebozoa</taxon>
        <taxon>Evosea</taxon>
        <taxon>Eumycetozoa</taxon>
        <taxon>Dictyostelia</taxon>
        <taxon>Dictyosteliales</taxon>
        <taxon>Dictyosteliaceae</taxon>
        <taxon>Dictyostelium</taxon>
    </lineage>
</organism>
<sequence length="83" mass="9838">MFSKLNYKGTCINCKTSAKYVIEKFICNKCQRLVNKKRTEEINAKDKEYFRILTQKKSRELRRAAEAEAEAEALKNQYNQIQK</sequence>
<dbReference type="EMBL" id="AAFI02000064">
    <property type="protein sequence ID" value="EAL65331.1"/>
    <property type="molecule type" value="Genomic_DNA"/>
</dbReference>
<dbReference type="InParanoid" id="Q54PU5"/>
<dbReference type="PaxDb" id="44689-DDB0185948"/>
<dbReference type="SMR" id="Q54PU5"/>
<reference evidence="1 2" key="1">
    <citation type="journal article" date="2005" name="Nature">
        <title>The genome of the social amoeba Dictyostelium discoideum.</title>
        <authorList>
            <consortium name="The Dictyostelium discoideum Sequencing Consortium"/>
            <person name="Eichinger L."/>
            <person name="Pachebat J.A."/>
            <person name="Glockner G."/>
            <person name="Rajandream M.A."/>
            <person name="Sucgang R."/>
            <person name="Berriman M."/>
            <person name="Song J."/>
            <person name="Olsen R."/>
            <person name="Szafranski K."/>
            <person name="Xu Q."/>
            <person name="Tunggal B."/>
            <person name="Kummerfeld S."/>
            <person name="Madera M."/>
            <person name="Konfortov B.A."/>
            <person name="Rivero F."/>
            <person name="Bankier A.T."/>
            <person name="Lehmann R."/>
            <person name="Hamlin N."/>
            <person name="Davies R."/>
            <person name="Gaudet P."/>
            <person name="Fey P."/>
            <person name="Pilcher K."/>
            <person name="Chen G."/>
            <person name="Saunders D."/>
            <person name="Sodergren E."/>
            <person name="Davis P."/>
            <person name="Kerhornou A."/>
            <person name="Nie X."/>
            <person name="Hall N."/>
            <person name="Anjard C."/>
            <person name="Hemphill L."/>
            <person name="Bason N."/>
            <person name="Farbrother P."/>
            <person name="Desany B."/>
            <person name="Just E."/>
            <person name="Morio T."/>
            <person name="Rost R."/>
            <person name="Churcher C."/>
            <person name="Cooper J."/>
            <person name="Haydock S."/>
            <person name="van Driessche N."/>
            <person name="Cronin A."/>
            <person name="Goodhead I."/>
            <person name="Muzny D."/>
            <person name="Mourier T."/>
            <person name="Pain A."/>
            <person name="Lu M."/>
            <person name="Harper D."/>
            <person name="Lindsay R."/>
            <person name="Hauser H."/>
            <person name="James K."/>
            <person name="Quiles M."/>
            <person name="Madan Babu M."/>
            <person name="Saito T."/>
            <person name="Buchrieser C."/>
            <person name="Wardroper A."/>
            <person name="Felder M."/>
            <person name="Thangavelu M."/>
            <person name="Johnson D."/>
            <person name="Knights A."/>
            <person name="Loulseged H."/>
            <person name="Mungall K."/>
            <person name="Oliver K."/>
            <person name="Price C."/>
            <person name="Quail M.A."/>
            <person name="Urushihara H."/>
            <person name="Hernandez J."/>
            <person name="Rabbinowitsch E."/>
            <person name="Steffen D."/>
            <person name="Sanders M."/>
            <person name="Ma J."/>
            <person name="Kohara Y."/>
            <person name="Sharp S."/>
            <person name="Simmonds M."/>
            <person name="Spiegler S."/>
            <person name="Tivey A."/>
            <person name="Sugano S."/>
            <person name="White B."/>
            <person name="Walker D."/>
            <person name="Woodward J."/>
            <person name="Winckler T."/>
            <person name="Tanaka Y."/>
            <person name="Shaulsky G."/>
            <person name="Schleicher M."/>
            <person name="Weinstock G."/>
            <person name="Rosenthal A."/>
            <person name="Cox E.C."/>
            <person name="Chisholm R.L."/>
            <person name="Gibbs R."/>
            <person name="Loomis W.F."/>
            <person name="Platzer M."/>
            <person name="Kay R.R."/>
            <person name="Williams J."/>
            <person name="Dear P.H."/>
            <person name="Noegel A.A."/>
            <person name="Barrell B."/>
            <person name="Kuspa A."/>
        </authorList>
    </citation>
    <scope>NUCLEOTIDE SEQUENCE [LARGE SCALE GENOMIC DNA]</scope>
    <source>
        <strain evidence="1 2">AX4</strain>
    </source>
</reference>
<dbReference type="VEuPathDB" id="AmoebaDB:DDB_G0284285"/>
<proteinExistence type="predicted"/>
<protein>
    <submittedName>
        <fullName evidence="1">Uncharacterized protein</fullName>
    </submittedName>
</protein>
<dbReference type="HOGENOM" id="CLU_2547333_0_0_1"/>
<dbReference type="KEGG" id="ddi:DDB_G0284285"/>
<gene>
    <name evidence="1" type="ORF">DDB_G0284285</name>
</gene>
<accession>Q54PU5</accession>
<evidence type="ECO:0000313" key="1">
    <source>
        <dbReference type="EMBL" id="EAL65331.1"/>
    </source>
</evidence>
<keyword evidence="2" id="KW-1185">Reference proteome</keyword>
<dbReference type="RefSeq" id="XP_638700.1">
    <property type="nucleotide sequence ID" value="XM_633608.1"/>
</dbReference>
<evidence type="ECO:0000313" key="2">
    <source>
        <dbReference type="Proteomes" id="UP000002195"/>
    </source>
</evidence>
<dbReference type="AlphaFoldDB" id="Q54PU5"/>
<name>Q54PU5_DICDI</name>
<comment type="caution">
    <text evidence="1">The sequence shown here is derived from an EMBL/GenBank/DDBJ whole genome shotgun (WGS) entry which is preliminary data.</text>
</comment>
<dbReference type="GeneID" id="8624531"/>